<keyword evidence="1" id="KW-0472">Membrane</keyword>
<dbReference type="EMBL" id="FMAY01000004">
    <property type="protein sequence ID" value="SCC00854.1"/>
    <property type="molecule type" value="Genomic_DNA"/>
</dbReference>
<keyword evidence="1" id="KW-0812">Transmembrane</keyword>
<dbReference type="OrthoDB" id="6540266at2"/>
<protein>
    <submittedName>
        <fullName evidence="2">Putative inner membrane protein</fullName>
    </submittedName>
</protein>
<dbReference type="RefSeq" id="WP_088237172.1">
    <property type="nucleotide sequence ID" value="NZ_FMAY01000004.1"/>
</dbReference>
<evidence type="ECO:0000313" key="3">
    <source>
        <dbReference type="Proteomes" id="UP000198975"/>
    </source>
</evidence>
<accession>A0A1C4B219</accession>
<reference evidence="3" key="1">
    <citation type="submission" date="2016-08" db="EMBL/GenBank/DDBJ databases">
        <authorList>
            <person name="Varghese N."/>
            <person name="Submissions Spin"/>
        </authorList>
    </citation>
    <scope>NUCLEOTIDE SEQUENCE [LARGE SCALE GENOMIC DNA]</scope>
    <source>
        <strain evidence="3">REICA_082</strain>
    </source>
</reference>
<evidence type="ECO:0000313" key="2">
    <source>
        <dbReference type="EMBL" id="SCC00854.1"/>
    </source>
</evidence>
<gene>
    <name evidence="2" type="ORF">GA0061071_10463</name>
</gene>
<dbReference type="Proteomes" id="UP000198975">
    <property type="component" value="Unassembled WGS sequence"/>
</dbReference>
<keyword evidence="3" id="KW-1185">Reference proteome</keyword>
<proteinExistence type="predicted"/>
<keyword evidence="1" id="KW-1133">Transmembrane helix</keyword>
<feature type="transmembrane region" description="Helical" evidence="1">
    <location>
        <begin position="63"/>
        <end position="83"/>
    </location>
</feature>
<name>A0A1C4B219_9ENTR</name>
<dbReference type="AlphaFoldDB" id="A0A1C4B219"/>
<sequence>MKNKQRWKGIICCFVLFIAVCLYLVIKMKGALHTSAHPELGLLLFMLPGVVSCHVTHRRHVMWPLLGAILAAPVCYLLTYLLLTPARPFWQVVAWLFSAVFWCGIGGLCCVFMRSLVRHYRQGRK</sequence>
<evidence type="ECO:0000256" key="1">
    <source>
        <dbReference type="SAM" id="Phobius"/>
    </source>
</evidence>
<feature type="transmembrane region" description="Helical" evidence="1">
    <location>
        <begin position="38"/>
        <end position="56"/>
    </location>
</feature>
<feature type="transmembrane region" description="Helical" evidence="1">
    <location>
        <begin position="89"/>
        <end position="117"/>
    </location>
</feature>
<feature type="transmembrane region" description="Helical" evidence="1">
    <location>
        <begin position="7"/>
        <end position="26"/>
    </location>
</feature>
<dbReference type="GO" id="GO:0016020">
    <property type="term" value="C:membrane"/>
    <property type="evidence" value="ECO:0007669"/>
    <property type="project" value="InterPro"/>
</dbReference>
<dbReference type="Pfam" id="PF11045">
    <property type="entry name" value="YbjM"/>
    <property type="match status" value="1"/>
</dbReference>
<dbReference type="InterPro" id="IPR020368">
    <property type="entry name" value="Uncharacterised_YbjM"/>
</dbReference>
<organism evidence="2 3">
    <name type="scientific">Kosakonia oryzendophytica</name>
    <dbReference type="NCBI Taxonomy" id="1005665"/>
    <lineage>
        <taxon>Bacteria</taxon>
        <taxon>Pseudomonadati</taxon>
        <taxon>Pseudomonadota</taxon>
        <taxon>Gammaproteobacteria</taxon>
        <taxon>Enterobacterales</taxon>
        <taxon>Enterobacteriaceae</taxon>
        <taxon>Kosakonia</taxon>
    </lineage>
</organism>